<dbReference type="EMBL" id="PFWT01000011">
    <property type="protein sequence ID" value="PJA46287.1"/>
    <property type="molecule type" value="Genomic_DNA"/>
</dbReference>
<organism evidence="1 2">
    <name type="scientific">Candidatus Uhrbacteria bacterium CG_4_9_14_3_um_filter_41_35</name>
    <dbReference type="NCBI Taxonomy" id="1975034"/>
    <lineage>
        <taxon>Bacteria</taxon>
        <taxon>Candidatus Uhriibacteriota</taxon>
    </lineage>
</organism>
<gene>
    <name evidence="1" type="ORF">CO173_03175</name>
</gene>
<evidence type="ECO:0000313" key="2">
    <source>
        <dbReference type="Proteomes" id="UP000231263"/>
    </source>
</evidence>
<comment type="caution">
    <text evidence="1">The sequence shown here is derived from an EMBL/GenBank/DDBJ whole genome shotgun (WGS) entry which is preliminary data.</text>
</comment>
<dbReference type="Proteomes" id="UP000231263">
    <property type="component" value="Unassembled WGS sequence"/>
</dbReference>
<accession>A0A2M7XEI6</accession>
<name>A0A2M7XEI6_9BACT</name>
<dbReference type="AlphaFoldDB" id="A0A2M7XEI6"/>
<sequence length="60" mass="6697">MRIGLNSLTSVEGLVLPKIIKGSWYLNSITKEQFNALNYTGEIKGHIYLTNRVVLNNSSS</sequence>
<evidence type="ECO:0000313" key="1">
    <source>
        <dbReference type="EMBL" id="PJA46287.1"/>
    </source>
</evidence>
<protein>
    <submittedName>
        <fullName evidence="1">Uncharacterized protein</fullName>
    </submittedName>
</protein>
<proteinExistence type="predicted"/>
<reference evidence="2" key="1">
    <citation type="submission" date="2017-09" db="EMBL/GenBank/DDBJ databases">
        <title>Depth-based differentiation of microbial function through sediment-hosted aquifers and enrichment of novel symbionts in the deep terrestrial subsurface.</title>
        <authorList>
            <person name="Probst A.J."/>
            <person name="Ladd B."/>
            <person name="Jarett J.K."/>
            <person name="Geller-Mcgrath D.E."/>
            <person name="Sieber C.M.K."/>
            <person name="Emerson J.B."/>
            <person name="Anantharaman K."/>
            <person name="Thomas B.C."/>
            <person name="Malmstrom R."/>
            <person name="Stieglmeier M."/>
            <person name="Klingl A."/>
            <person name="Woyke T."/>
            <person name="Ryan C.M."/>
            <person name="Banfield J.F."/>
        </authorList>
    </citation>
    <scope>NUCLEOTIDE SEQUENCE [LARGE SCALE GENOMIC DNA]</scope>
</reference>